<reference evidence="19 20" key="1">
    <citation type="submission" date="2017-07" db="EMBL/GenBank/DDBJ databases">
        <title>Phylogenetic study on the rhizospheric bacterium Ochrobactrum sp. A44.</title>
        <authorList>
            <person name="Krzyzanowska D.M."/>
            <person name="Ossowicki A."/>
            <person name="Rajewska M."/>
            <person name="Maciag T."/>
            <person name="Kaczynski Z."/>
            <person name="Czerwicka M."/>
            <person name="Jafra S."/>
        </authorList>
    </citation>
    <scope>NUCLEOTIDE SEQUENCE [LARGE SCALE GENOMIC DNA]</scope>
    <source>
        <strain evidence="19 20">CCUG 30717</strain>
    </source>
</reference>
<keyword evidence="7" id="KW-0285">Flavoprotein</keyword>
<evidence type="ECO:0000256" key="16">
    <source>
        <dbReference type="ARBA" id="ARBA00023170"/>
    </source>
</evidence>
<protein>
    <recommendedName>
        <fullName evidence="3">Blue-light-activated histidine kinase</fullName>
        <ecNumber evidence="2">2.7.13.3</ecNumber>
    </recommendedName>
</protein>
<dbReference type="AlphaFoldDB" id="A0A256GA19"/>
<feature type="domain" description="PAS" evidence="17">
    <location>
        <begin position="146"/>
        <end position="216"/>
    </location>
</feature>
<evidence type="ECO:0000256" key="8">
    <source>
        <dbReference type="ARBA" id="ARBA00022643"/>
    </source>
</evidence>
<dbReference type="CDD" id="cd00130">
    <property type="entry name" value="PAS"/>
    <property type="match status" value="2"/>
</dbReference>
<keyword evidence="4" id="KW-0600">Photoreceptor protein</keyword>
<evidence type="ECO:0000256" key="15">
    <source>
        <dbReference type="ARBA" id="ARBA00023026"/>
    </source>
</evidence>
<dbReference type="Proteomes" id="UP000216188">
    <property type="component" value="Unassembled WGS sequence"/>
</dbReference>
<dbReference type="PROSITE" id="PS50113">
    <property type="entry name" value="PAC"/>
    <property type="match status" value="2"/>
</dbReference>
<evidence type="ECO:0000256" key="14">
    <source>
        <dbReference type="ARBA" id="ARBA00022991"/>
    </source>
</evidence>
<dbReference type="InterPro" id="IPR001610">
    <property type="entry name" value="PAC"/>
</dbReference>
<evidence type="ECO:0000256" key="5">
    <source>
        <dbReference type="ARBA" id="ARBA00022553"/>
    </source>
</evidence>
<evidence type="ECO:0000256" key="2">
    <source>
        <dbReference type="ARBA" id="ARBA00012438"/>
    </source>
</evidence>
<dbReference type="Pfam" id="PF08448">
    <property type="entry name" value="PAS_4"/>
    <property type="match status" value="1"/>
</dbReference>
<dbReference type="SMART" id="SM00911">
    <property type="entry name" value="HWE_HK"/>
    <property type="match status" value="1"/>
</dbReference>
<dbReference type="InterPro" id="IPR011102">
    <property type="entry name" value="Sig_transdc_His_kinase_HWE"/>
</dbReference>
<keyword evidence="15" id="KW-0843">Virulence</keyword>
<evidence type="ECO:0000256" key="13">
    <source>
        <dbReference type="ARBA" id="ARBA00022840"/>
    </source>
</evidence>
<dbReference type="PROSITE" id="PS50112">
    <property type="entry name" value="PAS"/>
    <property type="match status" value="2"/>
</dbReference>
<evidence type="ECO:0000256" key="10">
    <source>
        <dbReference type="ARBA" id="ARBA00022737"/>
    </source>
</evidence>
<comment type="caution">
    <text evidence="19">The sequence shown here is derived from an EMBL/GenBank/DDBJ whole genome shotgun (WGS) entry which is preliminary data.</text>
</comment>
<evidence type="ECO:0000313" key="20">
    <source>
        <dbReference type="Proteomes" id="UP000216188"/>
    </source>
</evidence>
<feature type="domain" description="PAC" evidence="18">
    <location>
        <begin position="341"/>
        <end position="393"/>
    </location>
</feature>
<dbReference type="GO" id="GO:0009881">
    <property type="term" value="F:photoreceptor activity"/>
    <property type="evidence" value="ECO:0007669"/>
    <property type="project" value="UniProtKB-KW"/>
</dbReference>
<dbReference type="NCBIfam" id="TIGR00229">
    <property type="entry name" value="sensory_box"/>
    <property type="match status" value="2"/>
</dbReference>
<keyword evidence="12" id="KW-0418">Kinase</keyword>
<dbReference type="PANTHER" id="PTHR41523:SF8">
    <property type="entry name" value="ETHYLENE RESPONSE SENSOR PROTEIN"/>
    <property type="match status" value="1"/>
</dbReference>
<dbReference type="InterPro" id="IPR013656">
    <property type="entry name" value="PAS_4"/>
</dbReference>
<keyword evidence="10" id="KW-0677">Repeat</keyword>
<sequence>MDWSKSPLGPLDTWPSALRCALDLALPSDAQIVIFWGPAFIALYNDAYRPTIGQKHPAAFGGPAKENWTELWDDLEPLLKTVLETGKTVSAQNRPFHIERFGYPETVYFDISYSPISASEKGALGVLCIVNETTARVVAQQKLIENQQRLELLFSQTDAGIALSDRAGTMIKVNPRLCALSGHSEEAMLAGTLEAMLDPADRAAYRASIKALFTSGESFVQRFTLIGADGRHTPVSCAASPVRDGTGAITHAVWTIIDITEQLRAQHLESQLAAIVSSSHDAILSTDLNMCILSWNHGAERLYGYSAAEAIGRKVTMLLPSDRLHEEVEIIEKISHGVAVAPHETVRLNKNGTRLDVRLTVSPVRDGSGRIIGASKSAHDISDQKKSEQLQQAILGEMKHRIKNVLATVQALARQTFRNPAHKSAYQTFEARLGAMARTHDLLTADVWQATELNKLVEEALLPFGLANFSIKGPKIEVSSRAAMAFSLGLHELATNASKYGALSVPGGSVEVTWSHDQALQQLDFIWNEKGGPSVSAPKGKGFGSKLIERVLAGEISGRVKLTYLAQGLHCQLSTKIANLKQQG</sequence>
<dbReference type="InterPro" id="IPR000014">
    <property type="entry name" value="PAS"/>
</dbReference>
<dbReference type="Gene3D" id="3.30.450.20">
    <property type="entry name" value="PAS domain"/>
    <property type="match status" value="3"/>
</dbReference>
<dbReference type="InterPro" id="IPR013767">
    <property type="entry name" value="PAS_fold"/>
</dbReference>
<dbReference type="SMART" id="SM00091">
    <property type="entry name" value="PAS"/>
    <property type="match status" value="2"/>
</dbReference>
<evidence type="ECO:0000256" key="9">
    <source>
        <dbReference type="ARBA" id="ARBA00022679"/>
    </source>
</evidence>
<dbReference type="Pfam" id="PF07536">
    <property type="entry name" value="HWE_HK"/>
    <property type="match status" value="1"/>
</dbReference>
<keyword evidence="6" id="KW-0716">Sensory transduction</keyword>
<dbReference type="GO" id="GO:0006355">
    <property type="term" value="P:regulation of DNA-templated transcription"/>
    <property type="evidence" value="ECO:0007669"/>
    <property type="project" value="InterPro"/>
</dbReference>
<evidence type="ECO:0000259" key="18">
    <source>
        <dbReference type="PROSITE" id="PS50113"/>
    </source>
</evidence>
<evidence type="ECO:0000256" key="11">
    <source>
        <dbReference type="ARBA" id="ARBA00022741"/>
    </source>
</evidence>
<keyword evidence="16" id="KW-0675">Receptor</keyword>
<keyword evidence="13" id="KW-0067">ATP-binding</keyword>
<dbReference type="GO" id="GO:0004673">
    <property type="term" value="F:protein histidine kinase activity"/>
    <property type="evidence" value="ECO:0007669"/>
    <property type="project" value="UniProtKB-EC"/>
</dbReference>
<dbReference type="InterPro" id="IPR035965">
    <property type="entry name" value="PAS-like_dom_sf"/>
</dbReference>
<dbReference type="SMART" id="SM00086">
    <property type="entry name" value="PAC"/>
    <property type="match status" value="2"/>
</dbReference>
<dbReference type="GO" id="GO:0005524">
    <property type="term" value="F:ATP binding"/>
    <property type="evidence" value="ECO:0007669"/>
    <property type="project" value="UniProtKB-KW"/>
</dbReference>
<dbReference type="Pfam" id="PF00989">
    <property type="entry name" value="PAS"/>
    <property type="match status" value="1"/>
</dbReference>
<dbReference type="RefSeq" id="WP_094544065.1">
    <property type="nucleotide sequence ID" value="NZ_JBHEEM010000005.1"/>
</dbReference>
<accession>A0A256GA19</accession>
<keyword evidence="11" id="KW-0547">Nucleotide-binding</keyword>
<gene>
    <name evidence="19" type="ORF">CEV34_3505</name>
</gene>
<feature type="domain" description="PAC" evidence="18">
    <location>
        <begin position="219"/>
        <end position="271"/>
    </location>
</feature>
<evidence type="ECO:0000256" key="12">
    <source>
        <dbReference type="ARBA" id="ARBA00022777"/>
    </source>
</evidence>
<evidence type="ECO:0000259" key="17">
    <source>
        <dbReference type="PROSITE" id="PS50112"/>
    </source>
</evidence>
<organism evidence="19 20">
    <name type="scientific">Brucella pseudogrignonensis</name>
    <dbReference type="NCBI Taxonomy" id="419475"/>
    <lineage>
        <taxon>Bacteria</taxon>
        <taxon>Pseudomonadati</taxon>
        <taxon>Pseudomonadota</taxon>
        <taxon>Alphaproteobacteria</taxon>
        <taxon>Hyphomicrobiales</taxon>
        <taxon>Brucellaceae</taxon>
        <taxon>Brucella/Ochrobactrum group</taxon>
        <taxon>Brucella</taxon>
    </lineage>
</organism>
<keyword evidence="9" id="KW-0808">Transferase</keyword>
<evidence type="ECO:0000256" key="4">
    <source>
        <dbReference type="ARBA" id="ARBA00022543"/>
    </source>
</evidence>
<keyword evidence="20" id="KW-1185">Reference proteome</keyword>
<evidence type="ECO:0000256" key="6">
    <source>
        <dbReference type="ARBA" id="ARBA00022606"/>
    </source>
</evidence>
<keyword evidence="8" id="KW-0288">FMN</keyword>
<dbReference type="EMBL" id="NNRM01000039">
    <property type="protein sequence ID" value="OYR23501.1"/>
    <property type="molecule type" value="Genomic_DNA"/>
</dbReference>
<dbReference type="SUPFAM" id="SSF55785">
    <property type="entry name" value="PYP-like sensor domain (PAS domain)"/>
    <property type="match status" value="2"/>
</dbReference>
<dbReference type="InterPro" id="IPR000700">
    <property type="entry name" value="PAS-assoc_C"/>
</dbReference>
<dbReference type="PANTHER" id="PTHR41523">
    <property type="entry name" value="TWO-COMPONENT SYSTEM SENSOR PROTEIN"/>
    <property type="match status" value="1"/>
</dbReference>
<comment type="catalytic activity">
    <reaction evidence="1">
        <text>ATP + protein L-histidine = ADP + protein N-phospho-L-histidine.</text>
        <dbReference type="EC" id="2.7.13.3"/>
    </reaction>
</comment>
<evidence type="ECO:0000256" key="7">
    <source>
        <dbReference type="ARBA" id="ARBA00022630"/>
    </source>
</evidence>
<name>A0A256GA19_9HYPH</name>
<dbReference type="EC" id="2.7.13.3" evidence="2"/>
<evidence type="ECO:0000313" key="19">
    <source>
        <dbReference type="EMBL" id="OYR23501.1"/>
    </source>
</evidence>
<feature type="domain" description="PAS" evidence="17">
    <location>
        <begin position="268"/>
        <end position="323"/>
    </location>
</feature>
<keyword evidence="5" id="KW-0597">Phosphoprotein</keyword>
<evidence type="ECO:0000256" key="3">
    <source>
        <dbReference type="ARBA" id="ARBA00021740"/>
    </source>
</evidence>
<proteinExistence type="predicted"/>
<keyword evidence="14" id="KW-0157">Chromophore</keyword>
<evidence type="ECO:0000256" key="1">
    <source>
        <dbReference type="ARBA" id="ARBA00000085"/>
    </source>
</evidence>